<dbReference type="SUPFAM" id="SSF49354">
    <property type="entry name" value="PapD-like"/>
    <property type="match status" value="1"/>
</dbReference>
<dbReference type="PANTHER" id="PTHR30251">
    <property type="entry name" value="PILUS ASSEMBLY CHAPERONE"/>
    <property type="match status" value="1"/>
</dbReference>
<feature type="chain" id="PRO_5037481928" evidence="1">
    <location>
        <begin position="29"/>
        <end position="247"/>
    </location>
</feature>
<evidence type="ECO:0000313" key="4">
    <source>
        <dbReference type="Proteomes" id="UP000599109"/>
    </source>
</evidence>
<evidence type="ECO:0000259" key="2">
    <source>
        <dbReference type="Pfam" id="PF00345"/>
    </source>
</evidence>
<accession>A0A937CW09</accession>
<keyword evidence="1" id="KW-0732">Signal</keyword>
<protein>
    <submittedName>
        <fullName evidence="3">Molecular chaperone</fullName>
    </submittedName>
</protein>
<feature type="signal peptide" evidence="1">
    <location>
        <begin position="1"/>
        <end position="28"/>
    </location>
</feature>
<proteinExistence type="predicted"/>
<dbReference type="InterPro" id="IPR013783">
    <property type="entry name" value="Ig-like_fold"/>
</dbReference>
<keyword evidence="4" id="KW-1185">Reference proteome</keyword>
<dbReference type="GO" id="GO:0071555">
    <property type="term" value="P:cell wall organization"/>
    <property type="evidence" value="ECO:0007669"/>
    <property type="project" value="InterPro"/>
</dbReference>
<dbReference type="RefSeq" id="WP_201677587.1">
    <property type="nucleotide sequence ID" value="NZ_JAEQNE010000010.1"/>
</dbReference>
<dbReference type="Pfam" id="PF00345">
    <property type="entry name" value="PapD_N"/>
    <property type="match status" value="1"/>
</dbReference>
<dbReference type="InterPro" id="IPR006311">
    <property type="entry name" value="TAT_signal"/>
</dbReference>
<dbReference type="InterPro" id="IPR008962">
    <property type="entry name" value="PapD-like_sf"/>
</dbReference>
<gene>
    <name evidence="3" type="ORF">JJ685_27545</name>
</gene>
<reference evidence="3 4" key="1">
    <citation type="journal article" date="2017" name="Int. J. Syst. Evol. Microbiol.">
        <title>Ramlibacter monticola sp. nov., isolated from forest soil.</title>
        <authorList>
            <person name="Chaudhary D.K."/>
            <person name="Kim J."/>
        </authorList>
    </citation>
    <scope>NUCLEOTIDE SEQUENCE [LARGE SCALE GENOMIC DNA]</scope>
    <source>
        <strain evidence="3 4">KACC 19175</strain>
    </source>
</reference>
<feature type="domain" description="Pili assembly chaperone N-terminal" evidence="2">
    <location>
        <begin position="32"/>
        <end position="149"/>
    </location>
</feature>
<evidence type="ECO:0000313" key="3">
    <source>
        <dbReference type="EMBL" id="MBL0394921.1"/>
    </source>
</evidence>
<sequence>MKSTSRRNAVAKCLAVAALGSAWLPANAGEFSVSPIRVELKAGTLSETITVTNHAKDKLRAGVRLMEWTQDAEGKDVYKDSSDLVYFPRQMEVEGEGKRLVRVGIKTPAGAVERAYRLFIEEQPEAAESARPQVAFYFRFGVPVFLPPAVPRLQPEVADPTLKGGKLSIQVRNPGNQHFRLVKIAISDGAGYQQELVGWYSLAGTERTYTADIPREVCRKASAFAVALEGEEFRLDRKVNVDPASCS</sequence>
<name>A0A937CW09_9BURK</name>
<dbReference type="GO" id="GO:0030288">
    <property type="term" value="C:outer membrane-bounded periplasmic space"/>
    <property type="evidence" value="ECO:0007669"/>
    <property type="project" value="InterPro"/>
</dbReference>
<comment type="caution">
    <text evidence="3">The sequence shown here is derived from an EMBL/GenBank/DDBJ whole genome shotgun (WGS) entry which is preliminary data.</text>
</comment>
<dbReference type="InterPro" id="IPR050643">
    <property type="entry name" value="Periplasmic_pilus_chap"/>
</dbReference>
<dbReference type="PANTHER" id="PTHR30251:SF4">
    <property type="entry name" value="SLR1668 PROTEIN"/>
    <property type="match status" value="1"/>
</dbReference>
<evidence type="ECO:0000256" key="1">
    <source>
        <dbReference type="SAM" id="SignalP"/>
    </source>
</evidence>
<dbReference type="InterPro" id="IPR016147">
    <property type="entry name" value="Pili_assmbl_chaperone_N"/>
</dbReference>
<dbReference type="PROSITE" id="PS51318">
    <property type="entry name" value="TAT"/>
    <property type="match status" value="1"/>
</dbReference>
<organism evidence="3 4">
    <name type="scientific">Ramlibacter monticola</name>
    <dbReference type="NCBI Taxonomy" id="1926872"/>
    <lineage>
        <taxon>Bacteria</taxon>
        <taxon>Pseudomonadati</taxon>
        <taxon>Pseudomonadota</taxon>
        <taxon>Betaproteobacteria</taxon>
        <taxon>Burkholderiales</taxon>
        <taxon>Comamonadaceae</taxon>
        <taxon>Ramlibacter</taxon>
    </lineage>
</organism>
<dbReference type="AlphaFoldDB" id="A0A937CW09"/>
<dbReference type="EMBL" id="JAEQNE010000010">
    <property type="protein sequence ID" value="MBL0394921.1"/>
    <property type="molecule type" value="Genomic_DNA"/>
</dbReference>
<dbReference type="Gene3D" id="2.60.40.10">
    <property type="entry name" value="Immunoglobulins"/>
    <property type="match status" value="1"/>
</dbReference>
<dbReference type="Proteomes" id="UP000599109">
    <property type="component" value="Unassembled WGS sequence"/>
</dbReference>